<dbReference type="Pfam" id="PF00561">
    <property type="entry name" value="Abhydrolase_1"/>
    <property type="match status" value="1"/>
</dbReference>
<evidence type="ECO:0000313" key="2">
    <source>
        <dbReference type="EMBL" id="MDL4839294.1"/>
    </source>
</evidence>
<dbReference type="InterPro" id="IPR000073">
    <property type="entry name" value="AB_hydrolase_1"/>
</dbReference>
<dbReference type="SUPFAM" id="SSF53474">
    <property type="entry name" value="alpha/beta-Hydrolases"/>
    <property type="match status" value="1"/>
</dbReference>
<sequence length="230" mass="26424">MTKYKTNVGNYQMAYQFYDNPSNEVVVFIHGIPTNSHLWDQIVPYVNKDFKVIAVDMIGYGDSDRAPYYDLTLPKQAAYVISLLAQLGIEKANLVGHDLRGGVVQILSVTNPHRIKSLTIADGVTYSNWPLPKVVSIRYPTAFEFQPSPLFIERMLREGLYHPQLLPPYLLEKFTKQFSGEQGQLALQQASFALDHHQTEDIVPYLPKVTLPVKLMWGQHDRYLPPYWER</sequence>
<dbReference type="PRINTS" id="PR00111">
    <property type="entry name" value="ABHYDROLASE"/>
</dbReference>
<comment type="caution">
    <text evidence="2">The sequence shown here is derived from an EMBL/GenBank/DDBJ whole genome shotgun (WGS) entry which is preliminary data.</text>
</comment>
<evidence type="ECO:0000259" key="1">
    <source>
        <dbReference type="Pfam" id="PF00561"/>
    </source>
</evidence>
<dbReference type="Proteomes" id="UP001235343">
    <property type="component" value="Unassembled WGS sequence"/>
</dbReference>
<name>A0ABT7L0J7_9BACI</name>
<keyword evidence="2" id="KW-0378">Hydrolase</keyword>
<gene>
    <name evidence="2" type="ORF">QQS35_02295</name>
</gene>
<evidence type="ECO:0000313" key="3">
    <source>
        <dbReference type="Proteomes" id="UP001235343"/>
    </source>
</evidence>
<dbReference type="EMBL" id="JASTZU010000012">
    <property type="protein sequence ID" value="MDL4839294.1"/>
    <property type="molecule type" value="Genomic_DNA"/>
</dbReference>
<dbReference type="PANTHER" id="PTHR43798">
    <property type="entry name" value="MONOACYLGLYCEROL LIPASE"/>
    <property type="match status" value="1"/>
</dbReference>
<organism evidence="2 3">
    <name type="scientific">Aquibacillus rhizosphaerae</name>
    <dbReference type="NCBI Taxonomy" id="3051431"/>
    <lineage>
        <taxon>Bacteria</taxon>
        <taxon>Bacillati</taxon>
        <taxon>Bacillota</taxon>
        <taxon>Bacilli</taxon>
        <taxon>Bacillales</taxon>
        <taxon>Bacillaceae</taxon>
        <taxon>Aquibacillus</taxon>
    </lineage>
</organism>
<feature type="domain" description="AB hydrolase-1" evidence="1">
    <location>
        <begin position="25"/>
        <end position="226"/>
    </location>
</feature>
<dbReference type="PANTHER" id="PTHR43798:SF33">
    <property type="entry name" value="HYDROLASE, PUTATIVE (AFU_ORTHOLOGUE AFUA_2G14860)-RELATED"/>
    <property type="match status" value="1"/>
</dbReference>
<dbReference type="InterPro" id="IPR050266">
    <property type="entry name" value="AB_hydrolase_sf"/>
</dbReference>
<dbReference type="GO" id="GO:0016787">
    <property type="term" value="F:hydrolase activity"/>
    <property type="evidence" value="ECO:0007669"/>
    <property type="project" value="UniProtKB-KW"/>
</dbReference>
<proteinExistence type="predicted"/>
<keyword evidence="3" id="KW-1185">Reference proteome</keyword>
<protein>
    <submittedName>
        <fullName evidence="2">Alpha/beta hydrolase</fullName>
    </submittedName>
</protein>
<dbReference type="InterPro" id="IPR029058">
    <property type="entry name" value="AB_hydrolase_fold"/>
</dbReference>
<dbReference type="RefSeq" id="WP_285930147.1">
    <property type="nucleotide sequence ID" value="NZ_JASTZU010000012.1"/>
</dbReference>
<reference evidence="2 3" key="1">
    <citation type="submission" date="2023-06" db="EMBL/GenBank/DDBJ databases">
        <title>Aquibacillus rhizosphaerae LR5S19.</title>
        <authorList>
            <person name="Sun J.-Q."/>
        </authorList>
    </citation>
    <scope>NUCLEOTIDE SEQUENCE [LARGE SCALE GENOMIC DNA]</scope>
    <source>
        <strain evidence="2 3">LR5S19</strain>
    </source>
</reference>
<dbReference type="Gene3D" id="3.40.50.1820">
    <property type="entry name" value="alpha/beta hydrolase"/>
    <property type="match status" value="1"/>
</dbReference>
<accession>A0ABT7L0J7</accession>